<dbReference type="HAMAP" id="MF_00321">
    <property type="entry name" value="GTPase_EngB"/>
    <property type="match status" value="1"/>
</dbReference>
<comment type="cofactor">
    <cofactor evidence="1">
        <name>Mg(2+)</name>
        <dbReference type="ChEBI" id="CHEBI:18420"/>
    </cofactor>
</comment>
<dbReference type="SUPFAM" id="SSF52540">
    <property type="entry name" value="P-loop containing nucleoside triphosphate hydrolases"/>
    <property type="match status" value="1"/>
</dbReference>
<evidence type="ECO:0000259" key="11">
    <source>
        <dbReference type="PROSITE" id="PS51706"/>
    </source>
</evidence>
<dbReference type="HOGENOM" id="CLU_033732_1_0_6"/>
<keyword evidence="8 10" id="KW-0717">Septation</keyword>
<keyword evidence="13" id="KW-1185">Reference proteome</keyword>
<dbReference type="InterPro" id="IPR019987">
    <property type="entry name" value="GTP-bd_ribosome_bio_YsxC"/>
</dbReference>
<dbReference type="GO" id="GO:0000917">
    <property type="term" value="P:division septum assembly"/>
    <property type="evidence" value="ECO:0007669"/>
    <property type="project" value="UniProtKB-KW"/>
</dbReference>
<evidence type="ECO:0000313" key="13">
    <source>
        <dbReference type="Proteomes" id="UP000003937"/>
    </source>
</evidence>
<evidence type="ECO:0000313" key="12">
    <source>
        <dbReference type="EMBL" id="AFP85358.1"/>
    </source>
</evidence>
<feature type="domain" description="EngB-type G" evidence="11">
    <location>
        <begin position="26"/>
        <end position="200"/>
    </location>
</feature>
<evidence type="ECO:0000256" key="8">
    <source>
        <dbReference type="ARBA" id="ARBA00023210"/>
    </source>
</evidence>
<dbReference type="KEGG" id="sehc:A35E_00032"/>
<keyword evidence="7 10" id="KW-0342">GTP-binding</keyword>
<dbReference type="InterPro" id="IPR006073">
    <property type="entry name" value="GTP-bd"/>
</dbReference>
<comment type="function">
    <text evidence="10">Necessary for normal cell division and for the maintenance of normal septation.</text>
</comment>
<keyword evidence="5 10" id="KW-0547">Nucleotide-binding</keyword>
<dbReference type="CDD" id="cd01876">
    <property type="entry name" value="YihA_EngB"/>
    <property type="match status" value="1"/>
</dbReference>
<evidence type="ECO:0000256" key="5">
    <source>
        <dbReference type="ARBA" id="ARBA00022741"/>
    </source>
</evidence>
<dbReference type="PATRIC" id="fig|134287.3.peg.33"/>
<gene>
    <name evidence="10" type="primary">engB</name>
    <name evidence="12" type="ORF">A35E_00032</name>
</gene>
<dbReference type="GO" id="GO:0005829">
    <property type="term" value="C:cytosol"/>
    <property type="evidence" value="ECO:0007669"/>
    <property type="project" value="TreeGrafter"/>
</dbReference>
<dbReference type="PANTHER" id="PTHR11649">
    <property type="entry name" value="MSS1/TRME-RELATED GTP-BINDING PROTEIN"/>
    <property type="match status" value="1"/>
</dbReference>
<organism evidence="12 13">
    <name type="scientific">secondary endosymbiont of Heteropsylla cubana</name>
    <dbReference type="NCBI Taxonomy" id="134287"/>
    <lineage>
        <taxon>Bacteria</taxon>
        <taxon>Pseudomonadati</taxon>
        <taxon>Pseudomonadota</taxon>
        <taxon>Gammaproteobacteria</taxon>
        <taxon>Enterobacterales</taxon>
        <taxon>Enterobacteriaceae</taxon>
        <taxon>aphid secondary symbionts</taxon>
    </lineage>
</organism>
<dbReference type="Proteomes" id="UP000003937">
    <property type="component" value="Chromosome"/>
</dbReference>
<evidence type="ECO:0000256" key="3">
    <source>
        <dbReference type="ARBA" id="ARBA00022618"/>
    </source>
</evidence>
<dbReference type="Pfam" id="PF01926">
    <property type="entry name" value="MMR_HSR1"/>
    <property type="match status" value="1"/>
</dbReference>
<evidence type="ECO:0000256" key="4">
    <source>
        <dbReference type="ARBA" id="ARBA00022723"/>
    </source>
</evidence>
<dbReference type="Gene3D" id="3.40.50.300">
    <property type="entry name" value="P-loop containing nucleotide triphosphate hydrolases"/>
    <property type="match status" value="1"/>
</dbReference>
<dbReference type="PANTHER" id="PTHR11649:SF13">
    <property type="entry name" value="ENGB-TYPE G DOMAIN-CONTAINING PROTEIN"/>
    <property type="match status" value="1"/>
</dbReference>
<keyword evidence="6" id="KW-0460">Magnesium</keyword>
<keyword evidence="9 10" id="KW-0131">Cell cycle</keyword>
<proteinExistence type="inferred from homology"/>
<dbReference type="EMBL" id="CP003547">
    <property type="protein sequence ID" value="AFP85358.1"/>
    <property type="molecule type" value="Genomic_DNA"/>
</dbReference>
<evidence type="ECO:0000256" key="2">
    <source>
        <dbReference type="ARBA" id="ARBA00009638"/>
    </source>
</evidence>
<comment type="similarity">
    <text evidence="2 10">Belongs to the TRAFAC class TrmE-Era-EngA-EngB-Septin-like GTPase superfamily. EngB GTPase family.</text>
</comment>
<dbReference type="GO" id="GO:0046872">
    <property type="term" value="F:metal ion binding"/>
    <property type="evidence" value="ECO:0007669"/>
    <property type="project" value="UniProtKB-KW"/>
</dbReference>
<dbReference type="FunFam" id="3.40.50.300:FF:000098">
    <property type="entry name" value="Probable GTP-binding protein EngB"/>
    <property type="match status" value="1"/>
</dbReference>
<dbReference type="STRING" id="134287.A35E_00032"/>
<dbReference type="InterPro" id="IPR030393">
    <property type="entry name" value="G_ENGB_dom"/>
</dbReference>
<dbReference type="AlphaFoldDB" id="J3YSS8"/>
<dbReference type="NCBIfam" id="TIGR00231">
    <property type="entry name" value="small_GTP"/>
    <property type="match status" value="1"/>
</dbReference>
<evidence type="ECO:0000256" key="6">
    <source>
        <dbReference type="ARBA" id="ARBA00022842"/>
    </source>
</evidence>
<dbReference type="InterPro" id="IPR027417">
    <property type="entry name" value="P-loop_NTPase"/>
</dbReference>
<dbReference type="NCBIfam" id="TIGR03598">
    <property type="entry name" value="GTPase_YsxC"/>
    <property type="match status" value="1"/>
</dbReference>
<evidence type="ECO:0000256" key="1">
    <source>
        <dbReference type="ARBA" id="ARBA00001946"/>
    </source>
</evidence>
<sequence length="204" mass="23192">MKNLYNYNLTCFLTSAPNVNYLPGDSSIEIAFVGYSNSGKSTLINTLTNQKKLARTSKIPGCTQFINLFEVTSGIRLVDLPGYGYAAVPRVLKHCLKQTIKEYLQTRSNLKGLVVLMDIRHPFKKLDQQIVQWAVNMNMPMLLLLNKADKLSLRKQEEQLSQTRIMLGTLIGNFQVEVFSSLQKKGMDKLQQTLEKWISDNKES</sequence>
<accession>J3YSS8</accession>
<reference evidence="12 13" key="1">
    <citation type="journal article" date="2012" name="Mol. Biol. Evol.">
        <title>Genome reduction and co-evolution between the primary and secondary bacterial symbionts of psyllids.</title>
        <authorList>
            <person name="Sloan D.B."/>
            <person name="Moran N.A."/>
        </authorList>
    </citation>
    <scope>NUCLEOTIDE SEQUENCE [LARGE SCALE GENOMIC DNA]</scope>
    <source>
        <strain evidence="12">Hcub_S</strain>
    </source>
</reference>
<evidence type="ECO:0000256" key="9">
    <source>
        <dbReference type="ARBA" id="ARBA00023306"/>
    </source>
</evidence>
<keyword evidence="3 10" id="KW-0132">Cell division</keyword>
<evidence type="ECO:0000256" key="10">
    <source>
        <dbReference type="HAMAP-Rule" id="MF_00321"/>
    </source>
</evidence>
<dbReference type="PROSITE" id="PS51706">
    <property type="entry name" value="G_ENGB"/>
    <property type="match status" value="1"/>
</dbReference>
<keyword evidence="4" id="KW-0479">Metal-binding</keyword>
<evidence type="ECO:0000256" key="7">
    <source>
        <dbReference type="ARBA" id="ARBA00023134"/>
    </source>
</evidence>
<name>J3YSS8_9ENTR</name>
<dbReference type="GO" id="GO:0005525">
    <property type="term" value="F:GTP binding"/>
    <property type="evidence" value="ECO:0007669"/>
    <property type="project" value="UniProtKB-UniRule"/>
</dbReference>
<protein>
    <recommendedName>
        <fullName evidence="10">Probable GTP-binding protein EngB</fullName>
    </recommendedName>
</protein>
<dbReference type="InterPro" id="IPR005225">
    <property type="entry name" value="Small_GTP-bd"/>
</dbReference>
<dbReference type="RefSeq" id="WP_014888655.1">
    <property type="nucleotide sequence ID" value="NC_018420.1"/>
</dbReference>
<dbReference type="OrthoDB" id="9804921at2"/>